<dbReference type="InterPro" id="IPR036181">
    <property type="entry name" value="MIT_dom_sf"/>
</dbReference>
<dbReference type="STRING" id="1287681.M7SCM6"/>
<evidence type="ECO:0000256" key="1">
    <source>
        <dbReference type="SAM" id="MobiDB-lite"/>
    </source>
</evidence>
<dbReference type="EMBL" id="KB707130">
    <property type="protein sequence ID" value="EMR63964.1"/>
    <property type="molecule type" value="Genomic_DNA"/>
</dbReference>
<accession>M7SCM6</accession>
<dbReference type="HOGENOM" id="CLU_441466_0_0_1"/>
<organism evidence="3 4">
    <name type="scientific">Eutypa lata (strain UCR-EL1)</name>
    <name type="common">Grapevine dieback disease fungus</name>
    <name type="synonym">Eutypa armeniacae</name>
    <dbReference type="NCBI Taxonomy" id="1287681"/>
    <lineage>
        <taxon>Eukaryota</taxon>
        <taxon>Fungi</taxon>
        <taxon>Dikarya</taxon>
        <taxon>Ascomycota</taxon>
        <taxon>Pezizomycotina</taxon>
        <taxon>Sordariomycetes</taxon>
        <taxon>Xylariomycetidae</taxon>
        <taxon>Xylariales</taxon>
        <taxon>Diatrypaceae</taxon>
        <taxon>Eutypa</taxon>
    </lineage>
</organism>
<evidence type="ECO:0000259" key="2">
    <source>
        <dbReference type="SMART" id="SM00745"/>
    </source>
</evidence>
<evidence type="ECO:0000313" key="3">
    <source>
        <dbReference type="EMBL" id="EMR63964.1"/>
    </source>
</evidence>
<dbReference type="CDD" id="cd02656">
    <property type="entry name" value="MIT"/>
    <property type="match status" value="1"/>
</dbReference>
<keyword evidence="4" id="KW-1185">Reference proteome</keyword>
<dbReference type="PANTHER" id="PTHR37327:SF1">
    <property type="entry name" value="MICROTUBULE INTERACTING AND TRANSPORT DOMAIN-CONTAINING PROTEIN"/>
    <property type="match status" value="1"/>
</dbReference>
<feature type="domain" description="MIT" evidence="2">
    <location>
        <begin position="29"/>
        <end position="106"/>
    </location>
</feature>
<dbReference type="SMART" id="SM00745">
    <property type="entry name" value="MIT"/>
    <property type="match status" value="1"/>
</dbReference>
<feature type="region of interest" description="Disordered" evidence="1">
    <location>
        <begin position="239"/>
        <end position="265"/>
    </location>
</feature>
<feature type="region of interest" description="Disordered" evidence="1">
    <location>
        <begin position="107"/>
        <end position="135"/>
    </location>
</feature>
<dbReference type="AlphaFoldDB" id="M7SCM6"/>
<dbReference type="Gene3D" id="1.20.58.80">
    <property type="entry name" value="Phosphotransferase system, lactose/cellobiose-type IIA subunit"/>
    <property type="match status" value="1"/>
</dbReference>
<feature type="region of interest" description="Disordered" evidence="1">
    <location>
        <begin position="482"/>
        <end position="506"/>
    </location>
</feature>
<proteinExistence type="predicted"/>
<feature type="compositionally biased region" description="Basic and acidic residues" evidence="1">
    <location>
        <begin position="107"/>
        <end position="116"/>
    </location>
</feature>
<dbReference type="SUPFAM" id="SSF116846">
    <property type="entry name" value="MIT domain"/>
    <property type="match status" value="1"/>
</dbReference>
<dbReference type="Pfam" id="PF04212">
    <property type="entry name" value="MIT"/>
    <property type="match status" value="1"/>
</dbReference>
<sequence length="619" mass="68011">MMRGHTRNRSSTALGSSESPKEKRSKPSQKAMLSKALAKANTAVQLDNAQNYEGARESYIEACELLQQVLARTTGEEDRNKLEAIRGTYTSRIDELDGMIPVQPPSDKELPARPESFDYAGAPGVYSSSDDEQDDSAVQMTVREAILETLVTNLYPGVRRKHIRGVSGGTEAEFDAALDAAVEAAYDDGYEPMDSIEMTYDGDDDDQDDVVANTMRKVEIAKERVRQTERESAIEFAREKERQRQMSTGGDSQTFGVVYDGNDSDEEEEERMLDELTKDYVMSSDYSFAFRDKSAPGLGGLYLFESEFHLAAPHSPNSLNQWPSEAPLPLEPCPADAMLRPFWLMRALYQTLAHPKGGYLTNRLFIPRDAWKVKGVKLRALEDKMAQCDLLTAALLKLARVDSTDADAVLEEMQSFENILETVQNALSRKLGNEVGTNGISTDKDGEQAMPAVPRSASVSGKGAFSWRRLRSKGSAVNLTSAYGSKSSSGNGGNNGTEKDVSSVGVAAGSGSIPSLPMVAQPCSRPAKRDVTSVRFDGPYGGYMASLARLFDAAQTVDQIARQVDDPGLRHADKTQVGLELCTRHAAEFFGFYICRFVMLDVSMLMDKFVKRGSEWVLN</sequence>
<reference evidence="4" key="1">
    <citation type="journal article" date="2013" name="Genome Announc.">
        <title>Draft genome sequence of the grapevine dieback fungus Eutypa lata UCR-EL1.</title>
        <authorList>
            <person name="Blanco-Ulate B."/>
            <person name="Rolshausen P.E."/>
            <person name="Cantu D."/>
        </authorList>
    </citation>
    <scope>NUCLEOTIDE SEQUENCE [LARGE SCALE GENOMIC DNA]</scope>
    <source>
        <strain evidence="4">UCR-EL1</strain>
    </source>
</reference>
<dbReference type="InterPro" id="IPR007330">
    <property type="entry name" value="MIT_dom"/>
</dbReference>
<dbReference type="eggNOG" id="ENOG502QZS0">
    <property type="taxonomic scope" value="Eukaryota"/>
</dbReference>
<dbReference type="OrthoDB" id="2245455at2759"/>
<name>M7SCM6_EUTLA</name>
<dbReference type="OMA" id="NDAIHAY"/>
<evidence type="ECO:0000313" key="4">
    <source>
        <dbReference type="Proteomes" id="UP000012174"/>
    </source>
</evidence>
<feature type="region of interest" description="Disordered" evidence="1">
    <location>
        <begin position="1"/>
        <end position="36"/>
    </location>
</feature>
<dbReference type="Proteomes" id="UP000012174">
    <property type="component" value="Unassembled WGS sequence"/>
</dbReference>
<dbReference type="KEGG" id="ela:UCREL1_9081"/>
<dbReference type="PANTHER" id="PTHR37327">
    <property type="entry name" value="CHROMOSOME 1, WHOLE GENOME SHOTGUN SEQUENCE"/>
    <property type="match status" value="1"/>
</dbReference>
<feature type="compositionally biased region" description="Polar residues" evidence="1">
    <location>
        <begin position="245"/>
        <end position="255"/>
    </location>
</feature>
<feature type="region of interest" description="Disordered" evidence="1">
    <location>
        <begin position="437"/>
        <end position="457"/>
    </location>
</feature>
<gene>
    <name evidence="3" type="ORF">UCREL1_9081</name>
</gene>
<protein>
    <submittedName>
        <fullName evidence="3">Putative mit domain-containing protein</fullName>
    </submittedName>
</protein>